<dbReference type="GO" id="GO:0022857">
    <property type="term" value="F:transmembrane transporter activity"/>
    <property type="evidence" value="ECO:0007669"/>
    <property type="project" value="TreeGrafter"/>
</dbReference>
<proteinExistence type="inferred from homology"/>
<evidence type="ECO:0000256" key="2">
    <source>
        <dbReference type="ARBA" id="ARBA00022475"/>
    </source>
</evidence>
<evidence type="ECO:0000259" key="9">
    <source>
        <dbReference type="Pfam" id="PF12704"/>
    </source>
</evidence>
<evidence type="ECO:0000256" key="3">
    <source>
        <dbReference type="ARBA" id="ARBA00022692"/>
    </source>
</evidence>
<protein>
    <submittedName>
        <fullName evidence="10">Permease</fullName>
    </submittedName>
</protein>
<reference evidence="10 11" key="1">
    <citation type="journal article" date="2018" name="Front. Microbiol.">
        <title>Hydrolytic Capabilities as a Key to Environmental Success: Chitinolytic and Cellulolytic Acidobacteria From Acidic Sub-arctic Soils and Boreal Peatlands.</title>
        <authorList>
            <person name="Belova S.E."/>
            <person name="Ravin N.V."/>
            <person name="Pankratov T.A."/>
            <person name="Rakitin A.L."/>
            <person name="Ivanova A.A."/>
            <person name="Beletsky A.V."/>
            <person name="Mardanov A.V."/>
            <person name="Sinninghe Damste J.S."/>
            <person name="Dedysh S.N."/>
        </authorList>
    </citation>
    <scope>NUCLEOTIDE SEQUENCE [LARGE SCALE GENOMIC DNA]</scope>
    <source>
        <strain evidence="10 11">SBC82</strain>
    </source>
</reference>
<comment type="similarity">
    <text evidence="6">Belongs to the ABC-4 integral membrane protein family.</text>
</comment>
<feature type="transmembrane region" description="Helical" evidence="7">
    <location>
        <begin position="21"/>
        <end position="43"/>
    </location>
</feature>
<feature type="domain" description="ABC3 transporter permease C-terminal" evidence="8">
    <location>
        <begin position="278"/>
        <end position="388"/>
    </location>
</feature>
<accession>A0A2Z5G407</accession>
<keyword evidence="3 7" id="KW-0812">Transmembrane</keyword>
<sequence length="813" mass="87307">METFGQDIRYALRQLNRTRGFAVVAILTLALGIGANTAIFSIIDSVLLEPLPYPQQDRIVQLKADAASSNYPKGWIREYQRRSRALSSVSAYTSNAEYNVTAAGSAARAFGSAVSTNLFETLEVRPALGRFFSSSEASFGQDDVIVLSNGFWRQQFGADPNVIGHTILLDGVDRQIIGVAPPQVYFPNSETQFWIPIAFKVNDIDDAWAEFNYQAIGRLRDGTTANQAQAELRSLHRSMLTLFPWIMPDDWAANMTVTPLLNSVVGDIRPRLLLLSGAVGLVLLIACANVANLMLARAATRQREMALRSALGADAGRLIRQMLTESAVLAAFSGGLGVMFAAFGVSALKMVLPADTPRLANLALHGDVLLFAIAVSCCTGILSGMAPALQAQQTDLQGGLRTNASSVLGTAQRFRLSRLLVVGQIALAVVVLTAAGVMLRSLYRLANTDPGFRTEQTLTAQISLDRAACAKKNACSSFFQSLLERTQLLPGVESAALVDRLPLTGFDSWFVFDAEGHPRNPRQLAMQGSGRIVSSSYFELMGIHLLHGRLLDSGDASGSSRAVVINDAAARQLWPNQEALGKYLEHVADEPSPTVIDKNSALTVVGVVGGTHHASLDEDAGWEIYQPLTPRNQKPVMNILLRSRLGSADLAANLRNLVAQMNPTVPVTKVRTLQSVVTSSTANSRSLTMLLVAFGSLALLVGSIGVYSLISYTVSWRTREIGLRLAIGANRLQIVRLVLGQSVGLALAGSALGVAAASATTRLISRFLFETSPLDPLTYLLVPLLFCLVSLVAAWLPALRAAGVDPMVALRTE</sequence>
<feature type="transmembrane region" description="Helical" evidence="7">
    <location>
        <begin position="777"/>
        <end position="798"/>
    </location>
</feature>
<feature type="domain" description="MacB-like periplasmic core" evidence="9">
    <location>
        <begin position="488"/>
        <end position="629"/>
    </location>
</feature>
<evidence type="ECO:0000256" key="4">
    <source>
        <dbReference type="ARBA" id="ARBA00022989"/>
    </source>
</evidence>
<dbReference type="InterPro" id="IPR025857">
    <property type="entry name" value="MacB_PCD"/>
</dbReference>
<dbReference type="Pfam" id="PF02687">
    <property type="entry name" value="FtsX"/>
    <property type="match status" value="2"/>
</dbReference>
<keyword evidence="2" id="KW-1003">Cell membrane</keyword>
<name>A0A2Z5G407_9BACT</name>
<dbReference type="GO" id="GO:0005886">
    <property type="term" value="C:plasma membrane"/>
    <property type="evidence" value="ECO:0007669"/>
    <property type="project" value="UniProtKB-SubCell"/>
</dbReference>
<dbReference type="RefSeq" id="WP_114208278.1">
    <property type="nucleotide sequence ID" value="NZ_CP030840.1"/>
</dbReference>
<evidence type="ECO:0000256" key="7">
    <source>
        <dbReference type="SAM" id="Phobius"/>
    </source>
</evidence>
<feature type="domain" description="ABC3 transporter permease C-terminal" evidence="8">
    <location>
        <begin position="693"/>
        <end position="805"/>
    </location>
</feature>
<keyword evidence="5 7" id="KW-0472">Membrane</keyword>
<dbReference type="EMBL" id="CP030840">
    <property type="protein sequence ID" value="AXC13236.1"/>
    <property type="molecule type" value="Genomic_DNA"/>
</dbReference>
<feature type="transmembrane region" description="Helical" evidence="7">
    <location>
        <begin position="689"/>
        <end position="714"/>
    </location>
</feature>
<feature type="transmembrane region" description="Helical" evidence="7">
    <location>
        <begin position="419"/>
        <end position="443"/>
    </location>
</feature>
<dbReference type="PANTHER" id="PTHR30572">
    <property type="entry name" value="MEMBRANE COMPONENT OF TRANSPORTER-RELATED"/>
    <property type="match status" value="1"/>
</dbReference>
<feature type="transmembrane region" description="Helical" evidence="7">
    <location>
        <begin position="327"/>
        <end position="348"/>
    </location>
</feature>
<dbReference type="InterPro" id="IPR003838">
    <property type="entry name" value="ABC3_permease_C"/>
</dbReference>
<evidence type="ECO:0000256" key="1">
    <source>
        <dbReference type="ARBA" id="ARBA00004651"/>
    </source>
</evidence>
<comment type="subcellular location">
    <subcellularLocation>
        <location evidence="1">Cell membrane</location>
        <topology evidence="1">Multi-pass membrane protein</topology>
    </subcellularLocation>
</comment>
<feature type="domain" description="MacB-like periplasmic core" evidence="9">
    <location>
        <begin position="23"/>
        <end position="234"/>
    </location>
</feature>
<dbReference type="Proteomes" id="UP000253606">
    <property type="component" value="Chromosome"/>
</dbReference>
<feature type="transmembrane region" description="Helical" evidence="7">
    <location>
        <begin position="272"/>
        <end position="295"/>
    </location>
</feature>
<keyword evidence="4 7" id="KW-1133">Transmembrane helix</keyword>
<dbReference type="InterPro" id="IPR017800">
    <property type="entry name" value="ADOP"/>
</dbReference>
<dbReference type="InterPro" id="IPR050250">
    <property type="entry name" value="Macrolide_Exporter_MacB"/>
</dbReference>
<keyword evidence="11" id="KW-1185">Reference proteome</keyword>
<evidence type="ECO:0000259" key="8">
    <source>
        <dbReference type="Pfam" id="PF02687"/>
    </source>
</evidence>
<dbReference type="OrthoDB" id="101963at2"/>
<organism evidence="10 11">
    <name type="scientific">Acidisarcina polymorpha</name>
    <dbReference type="NCBI Taxonomy" id="2211140"/>
    <lineage>
        <taxon>Bacteria</taxon>
        <taxon>Pseudomonadati</taxon>
        <taxon>Acidobacteriota</taxon>
        <taxon>Terriglobia</taxon>
        <taxon>Terriglobales</taxon>
        <taxon>Acidobacteriaceae</taxon>
        <taxon>Acidisarcina</taxon>
    </lineage>
</organism>
<evidence type="ECO:0000313" key="10">
    <source>
        <dbReference type="EMBL" id="AXC13236.1"/>
    </source>
</evidence>
<evidence type="ECO:0000256" key="5">
    <source>
        <dbReference type="ARBA" id="ARBA00023136"/>
    </source>
</evidence>
<evidence type="ECO:0000256" key="6">
    <source>
        <dbReference type="ARBA" id="ARBA00038076"/>
    </source>
</evidence>
<dbReference type="KEGG" id="abas:ACPOL_3957"/>
<feature type="transmembrane region" description="Helical" evidence="7">
    <location>
        <begin position="368"/>
        <end position="389"/>
    </location>
</feature>
<evidence type="ECO:0000313" key="11">
    <source>
        <dbReference type="Proteomes" id="UP000253606"/>
    </source>
</evidence>
<gene>
    <name evidence="10" type="ORF">ACPOL_3957</name>
</gene>
<dbReference type="NCBIfam" id="TIGR03434">
    <property type="entry name" value="ADOP"/>
    <property type="match status" value="1"/>
</dbReference>
<dbReference type="Pfam" id="PF12704">
    <property type="entry name" value="MacB_PCD"/>
    <property type="match status" value="2"/>
</dbReference>
<dbReference type="PANTHER" id="PTHR30572:SF4">
    <property type="entry name" value="ABC TRANSPORTER PERMEASE YTRF"/>
    <property type="match status" value="1"/>
</dbReference>
<feature type="transmembrane region" description="Helical" evidence="7">
    <location>
        <begin position="734"/>
        <end position="757"/>
    </location>
</feature>
<dbReference type="AlphaFoldDB" id="A0A2Z5G407"/>